<evidence type="ECO:0000313" key="2">
    <source>
        <dbReference type="Proteomes" id="UP000717328"/>
    </source>
</evidence>
<proteinExistence type="predicted"/>
<accession>A0A9P7KI82</accession>
<name>A0A9P7KI82_9AGAR</name>
<protein>
    <submittedName>
        <fullName evidence="1">Uncharacterized protein</fullName>
    </submittedName>
</protein>
<evidence type="ECO:0000313" key="1">
    <source>
        <dbReference type="EMBL" id="KAG5651373.1"/>
    </source>
</evidence>
<dbReference type="AlphaFoldDB" id="A0A9P7KI82"/>
<comment type="caution">
    <text evidence="1">The sequence shown here is derived from an EMBL/GenBank/DDBJ whole genome shotgun (WGS) entry which is preliminary data.</text>
</comment>
<reference evidence="1" key="2">
    <citation type="submission" date="2021-10" db="EMBL/GenBank/DDBJ databases">
        <title>Phylogenomics reveals ancestral predisposition of the termite-cultivated fungus Termitomyces towards a domesticated lifestyle.</title>
        <authorList>
            <person name="Auxier B."/>
            <person name="Grum-Grzhimaylo A."/>
            <person name="Cardenas M.E."/>
            <person name="Lodge J.D."/>
            <person name="Laessoe T."/>
            <person name="Pedersen O."/>
            <person name="Smith M.E."/>
            <person name="Kuyper T.W."/>
            <person name="Franco-Molano E.A."/>
            <person name="Baroni T.J."/>
            <person name="Aanen D.K."/>
        </authorList>
    </citation>
    <scope>NUCLEOTIDE SEQUENCE</scope>
    <source>
        <strain evidence="1">D49</strain>
    </source>
</reference>
<dbReference type="Proteomes" id="UP000717328">
    <property type="component" value="Unassembled WGS sequence"/>
</dbReference>
<keyword evidence="2" id="KW-1185">Reference proteome</keyword>
<reference evidence="1" key="1">
    <citation type="submission" date="2021-02" db="EMBL/GenBank/DDBJ databases">
        <authorList>
            <person name="Nieuwenhuis M."/>
            <person name="Van De Peppel L.J.J."/>
        </authorList>
    </citation>
    <scope>NUCLEOTIDE SEQUENCE</scope>
    <source>
        <strain evidence="1">D49</strain>
    </source>
</reference>
<sequence length="59" mass="6128">MGGGYGGTDTADSAGDCIGDWGDNIVQARRIQGTCRKCDPNSLATVSTGVLPNRVRMVL</sequence>
<dbReference type="EMBL" id="JABCKI010000252">
    <property type="protein sequence ID" value="KAG5651373.1"/>
    <property type="molecule type" value="Genomic_DNA"/>
</dbReference>
<organism evidence="1 2">
    <name type="scientific">Sphagnurus paluster</name>
    <dbReference type="NCBI Taxonomy" id="117069"/>
    <lineage>
        <taxon>Eukaryota</taxon>
        <taxon>Fungi</taxon>
        <taxon>Dikarya</taxon>
        <taxon>Basidiomycota</taxon>
        <taxon>Agaricomycotina</taxon>
        <taxon>Agaricomycetes</taxon>
        <taxon>Agaricomycetidae</taxon>
        <taxon>Agaricales</taxon>
        <taxon>Tricholomatineae</taxon>
        <taxon>Lyophyllaceae</taxon>
        <taxon>Sphagnurus</taxon>
    </lineage>
</organism>
<gene>
    <name evidence="1" type="ORF">H0H81_008907</name>
</gene>